<gene>
    <name evidence="1" type="ORF">PXEA_LOCUS4249</name>
</gene>
<dbReference type="Proteomes" id="UP000784294">
    <property type="component" value="Unassembled WGS sequence"/>
</dbReference>
<protein>
    <submittedName>
        <fullName evidence="1">Uncharacterized protein</fullName>
    </submittedName>
</protein>
<accession>A0A3S5A3B8</accession>
<proteinExistence type="predicted"/>
<dbReference type="EMBL" id="CAAALY010010012">
    <property type="protein sequence ID" value="VEL10809.1"/>
    <property type="molecule type" value="Genomic_DNA"/>
</dbReference>
<reference evidence="1" key="1">
    <citation type="submission" date="2018-11" db="EMBL/GenBank/DDBJ databases">
        <authorList>
            <consortium name="Pathogen Informatics"/>
        </authorList>
    </citation>
    <scope>NUCLEOTIDE SEQUENCE</scope>
</reference>
<keyword evidence="2" id="KW-1185">Reference proteome</keyword>
<organism evidence="1 2">
    <name type="scientific">Protopolystoma xenopodis</name>
    <dbReference type="NCBI Taxonomy" id="117903"/>
    <lineage>
        <taxon>Eukaryota</taxon>
        <taxon>Metazoa</taxon>
        <taxon>Spiralia</taxon>
        <taxon>Lophotrochozoa</taxon>
        <taxon>Platyhelminthes</taxon>
        <taxon>Monogenea</taxon>
        <taxon>Polyopisthocotylea</taxon>
        <taxon>Polystomatidea</taxon>
        <taxon>Polystomatidae</taxon>
        <taxon>Protopolystoma</taxon>
    </lineage>
</organism>
<dbReference type="SUPFAM" id="SSF48371">
    <property type="entry name" value="ARM repeat"/>
    <property type="match status" value="1"/>
</dbReference>
<dbReference type="InterPro" id="IPR011989">
    <property type="entry name" value="ARM-like"/>
</dbReference>
<comment type="caution">
    <text evidence="1">The sequence shown here is derived from an EMBL/GenBank/DDBJ whole genome shotgun (WGS) entry which is preliminary data.</text>
</comment>
<dbReference type="AlphaFoldDB" id="A0A3S5A3B8"/>
<sequence length="158" mass="16636">MCTKSVPHVAIQLQESSQNPAPLEYDLALLVCLIEDSDPMVQARAISLLASLIGTIEPPSSEGALKIALGHSASTPTMLGSINLDNRVITFNSKIALGAAMLQLSHADQAIRQAACRTAGNAAYSAPELYPFLRPAIPFLAGMLNREGSARLRINAAG</sequence>
<name>A0A3S5A3B8_9PLAT</name>
<evidence type="ECO:0000313" key="2">
    <source>
        <dbReference type="Proteomes" id="UP000784294"/>
    </source>
</evidence>
<dbReference type="InterPro" id="IPR016024">
    <property type="entry name" value="ARM-type_fold"/>
</dbReference>
<dbReference type="Gene3D" id="1.25.10.10">
    <property type="entry name" value="Leucine-rich Repeat Variant"/>
    <property type="match status" value="1"/>
</dbReference>
<evidence type="ECO:0000313" key="1">
    <source>
        <dbReference type="EMBL" id="VEL10809.1"/>
    </source>
</evidence>